<keyword evidence="9" id="KW-1185">Reference proteome</keyword>
<feature type="region of interest" description="Disordered" evidence="5">
    <location>
        <begin position="330"/>
        <end position="350"/>
    </location>
</feature>
<keyword evidence="1" id="KW-0808">Transferase</keyword>
<dbReference type="PROSITE" id="PS50011">
    <property type="entry name" value="PROTEIN_KINASE_DOM"/>
    <property type="match status" value="1"/>
</dbReference>
<evidence type="ECO:0000313" key="9">
    <source>
        <dbReference type="Proteomes" id="UP001217485"/>
    </source>
</evidence>
<evidence type="ECO:0000259" key="7">
    <source>
        <dbReference type="PROSITE" id="PS50011"/>
    </source>
</evidence>
<dbReference type="SMART" id="SM00220">
    <property type="entry name" value="S_TKc"/>
    <property type="match status" value="1"/>
</dbReference>
<evidence type="ECO:0000256" key="4">
    <source>
        <dbReference type="ARBA" id="ARBA00022840"/>
    </source>
</evidence>
<evidence type="ECO:0000256" key="1">
    <source>
        <dbReference type="ARBA" id="ARBA00022679"/>
    </source>
</evidence>
<feature type="compositionally biased region" description="Polar residues" evidence="5">
    <location>
        <begin position="339"/>
        <end position="350"/>
    </location>
</feature>
<comment type="caution">
    <text evidence="8">The sequence shown here is derived from an EMBL/GenBank/DDBJ whole genome shotgun (WGS) entry which is preliminary data.</text>
</comment>
<dbReference type="PANTHER" id="PTHR43289:SF6">
    <property type="entry name" value="SERINE_THREONINE-PROTEIN KINASE NEKL-3"/>
    <property type="match status" value="1"/>
</dbReference>
<feature type="transmembrane region" description="Helical" evidence="6">
    <location>
        <begin position="371"/>
        <end position="393"/>
    </location>
</feature>
<accession>A0ABT5BZB5</accession>
<sequence length="522" mass="54540">MKFEKDVLLAGKFRLERELSHGGMGSIWVAQHVQLGTLVAIKFMRDSFSRLPVLRARFEREARAAAQLKSPHIVQVHDFGFEEEDEVPYLVMELLQGEDLSKRLQRCGRLSLPETLHIIVQAGKALRSVHEAGFVHRDLKPANFFLARVDGEDGEIVKLLDFGIAKDVSAVLAADISATGEVMGSPNYMSPEQFYGERDVDARSDLWSLGVILFKMLTGQLPFPGDAIGRVVTKVILGTVPSARELAPDLPSGIDAFFARALARDRDERFQNVREMINELARVAGAPPFFSVMGDTSLGAGWTWRGSGGEPGLADPGTPAVAQLTTMPIQRRSDPNEVRASTPNPQSLPGTLTGAINLTAPHTARAAIARVAGRVALGTTIAVVGIGLFVATLKGASTDRDRATTQASAAASAPALGAPAGLAAVPAVASAPEARAAATPAVVPAPLPLDPVAGAGAPNAASPAPAQASPVPSGPSGAAARSAAPARPTSPTTARTAAAPAPRKTVTGPRKKSGGSRPDWGL</sequence>
<dbReference type="InterPro" id="IPR011009">
    <property type="entry name" value="Kinase-like_dom_sf"/>
</dbReference>
<keyword evidence="6" id="KW-0812">Transmembrane</keyword>
<keyword evidence="4" id="KW-0067">ATP-binding</keyword>
<dbReference type="Gene3D" id="3.30.200.20">
    <property type="entry name" value="Phosphorylase Kinase, domain 1"/>
    <property type="match status" value="1"/>
</dbReference>
<dbReference type="SUPFAM" id="SSF56112">
    <property type="entry name" value="Protein kinase-like (PK-like)"/>
    <property type="match status" value="1"/>
</dbReference>
<organism evidence="8 9">
    <name type="scientific">Sorangium atrum</name>
    <dbReference type="NCBI Taxonomy" id="2995308"/>
    <lineage>
        <taxon>Bacteria</taxon>
        <taxon>Pseudomonadati</taxon>
        <taxon>Myxococcota</taxon>
        <taxon>Polyangia</taxon>
        <taxon>Polyangiales</taxon>
        <taxon>Polyangiaceae</taxon>
        <taxon>Sorangium</taxon>
    </lineage>
</organism>
<dbReference type="InterPro" id="IPR000719">
    <property type="entry name" value="Prot_kinase_dom"/>
</dbReference>
<gene>
    <name evidence="8" type="ORF">POL72_17285</name>
</gene>
<evidence type="ECO:0000256" key="2">
    <source>
        <dbReference type="ARBA" id="ARBA00022741"/>
    </source>
</evidence>
<dbReference type="InterPro" id="IPR008271">
    <property type="entry name" value="Ser/Thr_kinase_AS"/>
</dbReference>
<proteinExistence type="predicted"/>
<dbReference type="EMBL" id="JAQNDK010000002">
    <property type="protein sequence ID" value="MDC0679501.1"/>
    <property type="molecule type" value="Genomic_DNA"/>
</dbReference>
<dbReference type="GO" id="GO:0016301">
    <property type="term" value="F:kinase activity"/>
    <property type="evidence" value="ECO:0007669"/>
    <property type="project" value="UniProtKB-KW"/>
</dbReference>
<dbReference type="PROSITE" id="PS00108">
    <property type="entry name" value="PROTEIN_KINASE_ST"/>
    <property type="match status" value="1"/>
</dbReference>
<dbReference type="Gene3D" id="1.10.510.10">
    <property type="entry name" value="Transferase(Phosphotransferase) domain 1"/>
    <property type="match status" value="1"/>
</dbReference>
<evidence type="ECO:0000256" key="5">
    <source>
        <dbReference type="SAM" id="MobiDB-lite"/>
    </source>
</evidence>
<feature type="domain" description="Protein kinase" evidence="7">
    <location>
        <begin position="13"/>
        <end position="290"/>
    </location>
</feature>
<evidence type="ECO:0000313" key="8">
    <source>
        <dbReference type="EMBL" id="MDC0679501.1"/>
    </source>
</evidence>
<keyword evidence="6" id="KW-0472">Membrane</keyword>
<name>A0ABT5BZB5_9BACT</name>
<dbReference type="Proteomes" id="UP001217485">
    <property type="component" value="Unassembled WGS sequence"/>
</dbReference>
<evidence type="ECO:0000256" key="6">
    <source>
        <dbReference type="SAM" id="Phobius"/>
    </source>
</evidence>
<evidence type="ECO:0000256" key="3">
    <source>
        <dbReference type="ARBA" id="ARBA00022777"/>
    </source>
</evidence>
<reference evidence="8 9" key="1">
    <citation type="submission" date="2023-01" db="EMBL/GenBank/DDBJ databases">
        <title>Minimal conservation of predation-associated metabolite biosynthetic gene clusters underscores biosynthetic potential of Myxococcota including descriptions for ten novel species: Archangium lansinium sp. nov., Myxococcus landrumus sp. nov., Nannocystis bai.</title>
        <authorList>
            <person name="Ahearne A."/>
            <person name="Stevens C."/>
            <person name="Dowd S."/>
        </authorList>
    </citation>
    <scope>NUCLEOTIDE SEQUENCE [LARGE SCALE GENOMIC DNA]</scope>
    <source>
        <strain evidence="8 9">WIWO2</strain>
    </source>
</reference>
<keyword evidence="2" id="KW-0547">Nucleotide-binding</keyword>
<keyword evidence="6" id="KW-1133">Transmembrane helix</keyword>
<feature type="compositionally biased region" description="Low complexity" evidence="5">
    <location>
        <begin position="454"/>
        <end position="503"/>
    </location>
</feature>
<keyword evidence="3 8" id="KW-0418">Kinase</keyword>
<dbReference type="CDD" id="cd14014">
    <property type="entry name" value="STKc_PknB_like"/>
    <property type="match status" value="1"/>
</dbReference>
<dbReference type="RefSeq" id="WP_272096489.1">
    <property type="nucleotide sequence ID" value="NZ_JAQNDK010000002.1"/>
</dbReference>
<dbReference type="Pfam" id="PF00069">
    <property type="entry name" value="Pkinase"/>
    <property type="match status" value="1"/>
</dbReference>
<protein>
    <submittedName>
        <fullName evidence="8">Serine/threonine-protein kinase</fullName>
    </submittedName>
</protein>
<feature type="region of interest" description="Disordered" evidence="5">
    <location>
        <begin position="454"/>
        <end position="522"/>
    </location>
</feature>
<dbReference type="PANTHER" id="PTHR43289">
    <property type="entry name" value="MITOGEN-ACTIVATED PROTEIN KINASE KINASE KINASE 20-RELATED"/>
    <property type="match status" value="1"/>
</dbReference>